<comment type="caution">
    <text evidence="2">The sequence shown here is derived from an EMBL/GenBank/DDBJ whole genome shotgun (WGS) entry which is preliminary data.</text>
</comment>
<dbReference type="AlphaFoldDB" id="A0AAP0GCU9"/>
<evidence type="ECO:0000313" key="2">
    <source>
        <dbReference type="EMBL" id="KAK8951777.1"/>
    </source>
</evidence>
<protein>
    <submittedName>
        <fullName evidence="2">Uncharacterized protein</fullName>
    </submittedName>
</protein>
<keyword evidence="3" id="KW-1185">Reference proteome</keyword>
<feature type="compositionally biased region" description="Basic and acidic residues" evidence="1">
    <location>
        <begin position="34"/>
        <end position="44"/>
    </location>
</feature>
<feature type="compositionally biased region" description="Basic and acidic residues" evidence="1">
    <location>
        <begin position="149"/>
        <end position="158"/>
    </location>
</feature>
<sequence length="263" mass="29029">MQCTEGCVKARREMLNVEILSLVLACLGRERKGREGETRLKLPKEEDEDLAQARSNPLEKNRPSAVITRAKPRPSAAANSDFAQARASRTEIYDVNWLQASASITLSSFPLPNLQAPLSRSGLKSDGPQKREQGRAQETRPQDAAAGSEVRRSSEARTRTSSRRPLAAAAGREIQREGGSYLYPPPWRVCDFPRNSHGMGEHPALVAYRARSTLIEYGLYRLTETRLPLAVITGLREALHDPFPGGGHGKTTLLCHLDLLLPE</sequence>
<dbReference type="Proteomes" id="UP001418222">
    <property type="component" value="Unassembled WGS sequence"/>
</dbReference>
<name>A0AAP0GCU9_9ASPA</name>
<feature type="region of interest" description="Disordered" evidence="1">
    <location>
        <begin position="34"/>
        <end position="82"/>
    </location>
</feature>
<accession>A0AAP0GCU9</accession>
<organism evidence="2 3">
    <name type="scientific">Platanthera zijinensis</name>
    <dbReference type="NCBI Taxonomy" id="2320716"/>
    <lineage>
        <taxon>Eukaryota</taxon>
        <taxon>Viridiplantae</taxon>
        <taxon>Streptophyta</taxon>
        <taxon>Embryophyta</taxon>
        <taxon>Tracheophyta</taxon>
        <taxon>Spermatophyta</taxon>
        <taxon>Magnoliopsida</taxon>
        <taxon>Liliopsida</taxon>
        <taxon>Asparagales</taxon>
        <taxon>Orchidaceae</taxon>
        <taxon>Orchidoideae</taxon>
        <taxon>Orchideae</taxon>
        <taxon>Orchidinae</taxon>
        <taxon>Platanthera</taxon>
    </lineage>
</organism>
<evidence type="ECO:0000313" key="3">
    <source>
        <dbReference type="Proteomes" id="UP001418222"/>
    </source>
</evidence>
<dbReference type="EMBL" id="JBBWWQ010000003">
    <property type="protein sequence ID" value="KAK8951777.1"/>
    <property type="molecule type" value="Genomic_DNA"/>
</dbReference>
<reference evidence="2 3" key="1">
    <citation type="journal article" date="2022" name="Nat. Plants">
        <title>Genomes of leafy and leafless Platanthera orchids illuminate the evolution of mycoheterotrophy.</title>
        <authorList>
            <person name="Li M.H."/>
            <person name="Liu K.W."/>
            <person name="Li Z."/>
            <person name="Lu H.C."/>
            <person name="Ye Q.L."/>
            <person name="Zhang D."/>
            <person name="Wang J.Y."/>
            <person name="Li Y.F."/>
            <person name="Zhong Z.M."/>
            <person name="Liu X."/>
            <person name="Yu X."/>
            <person name="Liu D.K."/>
            <person name="Tu X.D."/>
            <person name="Liu B."/>
            <person name="Hao Y."/>
            <person name="Liao X.Y."/>
            <person name="Jiang Y.T."/>
            <person name="Sun W.H."/>
            <person name="Chen J."/>
            <person name="Chen Y.Q."/>
            <person name="Ai Y."/>
            <person name="Zhai J.W."/>
            <person name="Wu S.S."/>
            <person name="Zhou Z."/>
            <person name="Hsiao Y.Y."/>
            <person name="Wu W.L."/>
            <person name="Chen Y.Y."/>
            <person name="Lin Y.F."/>
            <person name="Hsu J.L."/>
            <person name="Li C.Y."/>
            <person name="Wang Z.W."/>
            <person name="Zhao X."/>
            <person name="Zhong W.Y."/>
            <person name="Ma X.K."/>
            <person name="Ma L."/>
            <person name="Huang J."/>
            <person name="Chen G.Z."/>
            <person name="Huang M.Z."/>
            <person name="Huang L."/>
            <person name="Peng D.H."/>
            <person name="Luo Y.B."/>
            <person name="Zou S.Q."/>
            <person name="Chen S.P."/>
            <person name="Lan S."/>
            <person name="Tsai W.C."/>
            <person name="Van de Peer Y."/>
            <person name="Liu Z.J."/>
        </authorList>
    </citation>
    <scope>NUCLEOTIDE SEQUENCE [LARGE SCALE GENOMIC DNA]</scope>
    <source>
        <strain evidence="2">Lor287</strain>
    </source>
</reference>
<evidence type="ECO:0000256" key="1">
    <source>
        <dbReference type="SAM" id="MobiDB-lite"/>
    </source>
</evidence>
<feature type="compositionally biased region" description="Basic and acidic residues" evidence="1">
    <location>
        <begin position="127"/>
        <end position="141"/>
    </location>
</feature>
<feature type="region of interest" description="Disordered" evidence="1">
    <location>
        <begin position="117"/>
        <end position="172"/>
    </location>
</feature>
<proteinExistence type="predicted"/>
<gene>
    <name evidence="2" type="ORF">KSP39_PZI004617</name>
</gene>